<evidence type="ECO:0000313" key="5">
    <source>
        <dbReference type="Proteomes" id="UP000179734"/>
    </source>
</evidence>
<reference evidence="3 5" key="1">
    <citation type="submission" date="2016-10" db="EMBL/GenBank/DDBJ databases">
        <title>Genome sequence of Mycobacterium talmonii.</title>
        <authorList>
            <person name="Greninger A.L."/>
            <person name="Elliott B."/>
            <person name="Vasireddy S."/>
            <person name="Vasireddy R."/>
        </authorList>
    </citation>
    <scope>NUCLEOTIDE SEQUENCE [LARGE SCALE GENOMIC DNA]</scope>
    <source>
        <strain evidence="3">MO-5499</strain>
        <strain evidence="5">NE-TNMC-100812</strain>
    </source>
</reference>
<evidence type="ECO:0000256" key="2">
    <source>
        <dbReference type="RuleBase" id="RU362080"/>
    </source>
</evidence>
<dbReference type="EMBL" id="PPEA01000357">
    <property type="protein sequence ID" value="PQM47317.1"/>
    <property type="molecule type" value="Genomic_DNA"/>
</dbReference>
<evidence type="ECO:0000313" key="6">
    <source>
        <dbReference type="Proteomes" id="UP000238296"/>
    </source>
</evidence>
<evidence type="ECO:0000313" key="4">
    <source>
        <dbReference type="EMBL" id="PQM47317.1"/>
    </source>
</evidence>
<proteinExistence type="inferred from homology"/>
<dbReference type="AlphaFoldDB" id="A0A1S1NM00"/>
<comment type="similarity">
    <text evidence="1 2">Belongs to the phD/YefM antitoxin family.</text>
</comment>
<dbReference type="SUPFAM" id="SSF143120">
    <property type="entry name" value="YefM-like"/>
    <property type="match status" value="1"/>
</dbReference>
<dbReference type="RefSeq" id="WP_071026447.1">
    <property type="nucleotide sequence ID" value="NZ_MLQM01000061.1"/>
</dbReference>
<dbReference type="PANTHER" id="PTHR35377:SF5">
    <property type="entry name" value="ANTITOXIN VAPB46"/>
    <property type="match status" value="1"/>
</dbReference>
<evidence type="ECO:0000313" key="3">
    <source>
        <dbReference type="EMBL" id="OHV03807.1"/>
    </source>
</evidence>
<organism evidence="3 5">
    <name type="scientific">Mycobacterium talmoniae</name>
    <dbReference type="NCBI Taxonomy" id="1858794"/>
    <lineage>
        <taxon>Bacteria</taxon>
        <taxon>Bacillati</taxon>
        <taxon>Actinomycetota</taxon>
        <taxon>Actinomycetes</taxon>
        <taxon>Mycobacteriales</taxon>
        <taxon>Mycobacteriaceae</taxon>
        <taxon>Mycobacterium</taxon>
    </lineage>
</organism>
<dbReference type="PANTHER" id="PTHR35377">
    <property type="entry name" value="ANTITOXIN VAPB49-RELATED-RELATED"/>
    <property type="match status" value="1"/>
</dbReference>
<evidence type="ECO:0000256" key="1">
    <source>
        <dbReference type="ARBA" id="ARBA00009981"/>
    </source>
</evidence>
<name>A0A1S1NM00_9MYCO</name>
<dbReference type="InterPro" id="IPR006442">
    <property type="entry name" value="Antitoxin_Phd/YefM"/>
</dbReference>
<dbReference type="InterPro" id="IPR051416">
    <property type="entry name" value="phD-YefM_TA_antitoxins"/>
</dbReference>
<dbReference type="EMBL" id="MLQM01000061">
    <property type="protein sequence ID" value="OHV03807.1"/>
    <property type="molecule type" value="Genomic_DNA"/>
</dbReference>
<reference evidence="4 6" key="2">
    <citation type="journal article" date="2017" name="Int. J. Syst. Evol. Microbiol.">
        <title>Mycobacterium talmoniae sp. nov., a slowly growing mycobacterium isolated from human respiratory samples.</title>
        <authorList>
            <person name="Davidson R.M."/>
            <person name="DeGroote M.A."/>
            <person name="Marola J.L."/>
            <person name="Buss S."/>
            <person name="Jones V."/>
            <person name="McNeil M.R."/>
            <person name="Freifeld A.G."/>
            <person name="Elaine Epperson L."/>
            <person name="Hasan N.A."/>
            <person name="Jackson M."/>
            <person name="Iwen P.C."/>
            <person name="Salfinger M."/>
            <person name="Strong M."/>
        </authorList>
    </citation>
    <scope>NUCLEOTIDE SEQUENCE [LARGE SCALE GENOMIC DNA]</scope>
    <source>
        <strain evidence="4 6">ATCC BAA-2683</strain>
    </source>
</reference>
<keyword evidence="5" id="KW-1185">Reference proteome</keyword>
<dbReference type="GO" id="GO:0097351">
    <property type="term" value="F:toxin sequestering activity"/>
    <property type="evidence" value="ECO:0007669"/>
    <property type="project" value="TreeGrafter"/>
</dbReference>
<dbReference type="Gene3D" id="3.40.1620.10">
    <property type="entry name" value="YefM-like domain"/>
    <property type="match status" value="1"/>
</dbReference>
<reference evidence="4" key="3">
    <citation type="submission" date="2018-01" db="EMBL/GenBank/DDBJ databases">
        <authorList>
            <person name="Gaut B.S."/>
            <person name="Morton B.R."/>
            <person name="Clegg M.T."/>
            <person name="Duvall M.R."/>
        </authorList>
    </citation>
    <scope>NUCLEOTIDE SEQUENCE</scope>
    <source>
        <strain evidence="4">ATCC BAA-2683</strain>
    </source>
</reference>
<gene>
    <name evidence="3" type="ORF">BKN37_13075</name>
    <name evidence="4" type="ORF">C1Y40_02505</name>
</gene>
<dbReference type="InterPro" id="IPR036165">
    <property type="entry name" value="YefM-like_sf"/>
</dbReference>
<comment type="function">
    <text evidence="2">Antitoxin component of a type II toxin-antitoxin (TA) system.</text>
</comment>
<dbReference type="Proteomes" id="UP000238296">
    <property type="component" value="Unassembled WGS sequence"/>
</dbReference>
<accession>A0A1S1NM00</accession>
<sequence>MRKIAARELRNNSARVLDDVKKGQVIEVTNHGEVVAVLIPPAATAYERLVAAGQVRLARPGKAKRFTDIPARRTERDALDVLNEMRGE</sequence>
<dbReference type="Pfam" id="PF02604">
    <property type="entry name" value="PhdYeFM_antitox"/>
    <property type="match status" value="1"/>
</dbReference>
<dbReference type="Proteomes" id="UP000179734">
    <property type="component" value="Unassembled WGS sequence"/>
</dbReference>
<dbReference type="NCBIfam" id="TIGR01552">
    <property type="entry name" value="phd_fam"/>
    <property type="match status" value="1"/>
</dbReference>
<comment type="caution">
    <text evidence="3">The sequence shown here is derived from an EMBL/GenBank/DDBJ whole genome shotgun (WGS) entry which is preliminary data.</text>
</comment>
<protein>
    <recommendedName>
        <fullName evidence="2">Antitoxin</fullName>
    </recommendedName>
</protein>